<evidence type="ECO:0000256" key="2">
    <source>
        <dbReference type="SAM" id="Coils"/>
    </source>
</evidence>
<keyword evidence="2" id="KW-0175">Coiled coil</keyword>
<feature type="domain" description="Putative type VI secretion system Rhs element associated Vgr" evidence="5">
    <location>
        <begin position="486"/>
        <end position="586"/>
    </location>
</feature>
<dbReference type="Proteomes" id="UP001595636">
    <property type="component" value="Unassembled WGS sequence"/>
</dbReference>
<dbReference type="Gene3D" id="3.55.50.10">
    <property type="entry name" value="Baseplate protein-like domains"/>
    <property type="match status" value="1"/>
</dbReference>
<dbReference type="InterPro" id="IPR006533">
    <property type="entry name" value="T6SS_Vgr_RhsGE"/>
</dbReference>
<evidence type="ECO:0000259" key="4">
    <source>
        <dbReference type="Pfam" id="PF10106"/>
    </source>
</evidence>
<comment type="similarity">
    <text evidence="1">Belongs to the VgrG protein family.</text>
</comment>
<sequence length="776" mass="84459">MAIQAYHLSIPGVKGPGGLPLALSVRTLDITEAIGQPYRLTLTVTCRSPLDLLALLDRPARFTVSPVNEAALADGMPFAEATRAPVRAWGGVIRQATRLSSSVEESVYQLEVAPRLARLADVTDSKLYQNLDIPALINQLLREDIGLAGQDFQIRTTRSYPLLEHITRWNETGLAFLQRCCEAAGLFYYFTQQDDHEVVVFADDQSHYLPAQSVALYRPDAGLESGRQEAVHSLQVCATPVTGNIQRLDYNYRSSGGADLLGSKLANPKHAGLIGSDYRWGTHQKDPQQGLDAARLQQEINLARQVVASGAANVLAFAPAQIFRTDGAPDPQAEFGWVITQVRHRAARNAAWLSEFSAIPAERIYRLPQTTPKPTISGTIPARITSPSRYSNAYLNEHGLYRVQYLFDQQARNGQWPPAGSSRLMRLARPYAGDTYGFHFPLIDGTEVQVAFQGGDIDRPYLLTSLHDQTKPDLVTNKNHTRNVIRTPSNNKIRLEDKDNQQHIKLSTEYGKTQLNLGHLVDAQRQPRGEGFELRTDHWGALRAGKGVFISADAQPRANGKTLDMTEALRQLDDAQRLVASLRDAAQQARAELADLHSQQTLLQQQLQSLQQAAILLSAPAGIACVTPDSIQHSAGKNLMFTAGGQTDVGTGKNFTVAAGDAISLLANRQGLKAYAAKGKVDVQAQNDAMSLASAHDMTVVSTEGNVTVNAKQRLLLLCGGAYIKLEGGSIEIGGPGDLRFKTASFGYAGPASLSAEMPVLPHSQFNPSSRHGYSS</sequence>
<feature type="domain" description="DUF2345" evidence="4">
    <location>
        <begin position="605"/>
        <end position="752"/>
    </location>
</feature>
<dbReference type="Pfam" id="PF05954">
    <property type="entry name" value="Phage_GPD"/>
    <property type="match status" value="1"/>
</dbReference>
<accession>A0ABV7TVM8</accession>
<organism evidence="6 7">
    <name type="scientific">Vogesella amnigena</name>
    <dbReference type="NCBI Taxonomy" id="1507449"/>
    <lineage>
        <taxon>Bacteria</taxon>
        <taxon>Pseudomonadati</taxon>
        <taxon>Pseudomonadota</taxon>
        <taxon>Betaproteobacteria</taxon>
        <taxon>Neisseriales</taxon>
        <taxon>Chromobacteriaceae</taxon>
        <taxon>Vogesella</taxon>
    </lineage>
</organism>
<dbReference type="InterPro" id="IPR017847">
    <property type="entry name" value="T6SS_RhsGE_Vgr_subset"/>
</dbReference>
<dbReference type="SUPFAM" id="SSF69255">
    <property type="entry name" value="gp5 N-terminal domain-like"/>
    <property type="match status" value="1"/>
</dbReference>
<dbReference type="InterPro" id="IPR037026">
    <property type="entry name" value="Vgr_OB-fold_dom_sf"/>
</dbReference>
<dbReference type="EMBL" id="JBHRYH010000024">
    <property type="protein sequence ID" value="MFC3626839.1"/>
    <property type="molecule type" value="Genomic_DNA"/>
</dbReference>
<dbReference type="InterPro" id="IPR018769">
    <property type="entry name" value="VgrG2_DUF2345"/>
</dbReference>
<reference evidence="7" key="1">
    <citation type="journal article" date="2019" name="Int. J. Syst. Evol. Microbiol.">
        <title>The Global Catalogue of Microorganisms (GCM) 10K type strain sequencing project: providing services to taxonomists for standard genome sequencing and annotation.</title>
        <authorList>
            <consortium name="The Broad Institute Genomics Platform"/>
            <consortium name="The Broad Institute Genome Sequencing Center for Infectious Disease"/>
            <person name="Wu L."/>
            <person name="Ma J."/>
        </authorList>
    </citation>
    <scope>NUCLEOTIDE SEQUENCE [LARGE SCALE GENOMIC DNA]</scope>
    <source>
        <strain evidence="7">KCTC 42195</strain>
    </source>
</reference>
<feature type="coiled-coil region" evidence="2">
    <location>
        <begin position="565"/>
        <end position="613"/>
    </location>
</feature>
<dbReference type="SUPFAM" id="SSF69279">
    <property type="entry name" value="Phage tail proteins"/>
    <property type="match status" value="2"/>
</dbReference>
<dbReference type="Gene3D" id="2.40.50.230">
    <property type="entry name" value="Gp5 N-terminal domain"/>
    <property type="match status" value="1"/>
</dbReference>
<evidence type="ECO:0000259" key="5">
    <source>
        <dbReference type="Pfam" id="PF13296"/>
    </source>
</evidence>
<comment type="caution">
    <text evidence="6">The sequence shown here is derived from an EMBL/GenBank/DDBJ whole genome shotgun (WGS) entry which is preliminary data.</text>
</comment>
<dbReference type="Pfam" id="PF04717">
    <property type="entry name" value="Phage_base_V"/>
    <property type="match status" value="1"/>
</dbReference>
<dbReference type="Gene3D" id="4.10.220.110">
    <property type="match status" value="1"/>
</dbReference>
<evidence type="ECO:0000313" key="6">
    <source>
        <dbReference type="EMBL" id="MFC3626839.1"/>
    </source>
</evidence>
<gene>
    <name evidence="6" type="ORF">ACFOKJ_11965</name>
</gene>
<dbReference type="Pfam" id="PF13296">
    <property type="entry name" value="T6SS_Vgr"/>
    <property type="match status" value="1"/>
</dbReference>
<dbReference type="InterPro" id="IPR028244">
    <property type="entry name" value="T6SS_Rhs_Vgr_dom"/>
</dbReference>
<evidence type="ECO:0000259" key="3">
    <source>
        <dbReference type="Pfam" id="PF04717"/>
    </source>
</evidence>
<name>A0ABV7TVM8_9NEIS</name>
<feature type="domain" description="Gp5/Type VI secretion system Vgr protein OB-fold" evidence="3">
    <location>
        <begin position="422"/>
        <end position="467"/>
    </location>
</feature>
<proteinExistence type="inferred from homology"/>
<evidence type="ECO:0000256" key="1">
    <source>
        <dbReference type="ARBA" id="ARBA00005558"/>
    </source>
</evidence>
<dbReference type="NCBIfam" id="TIGR01646">
    <property type="entry name" value="vgr_GE"/>
    <property type="match status" value="1"/>
</dbReference>
<dbReference type="NCBIfam" id="TIGR03361">
    <property type="entry name" value="VI_Rhs_Vgr"/>
    <property type="match status" value="1"/>
</dbReference>
<dbReference type="Gene3D" id="2.30.110.50">
    <property type="match status" value="1"/>
</dbReference>
<keyword evidence="7" id="KW-1185">Reference proteome</keyword>
<dbReference type="Pfam" id="PF10106">
    <property type="entry name" value="DUF2345"/>
    <property type="match status" value="1"/>
</dbReference>
<dbReference type="RefSeq" id="WP_390279889.1">
    <property type="nucleotide sequence ID" value="NZ_JBHRYH010000024.1"/>
</dbReference>
<evidence type="ECO:0000313" key="7">
    <source>
        <dbReference type="Proteomes" id="UP001595636"/>
    </source>
</evidence>
<protein>
    <submittedName>
        <fullName evidence="6">Type VI secretion system Vgr family protein</fullName>
    </submittedName>
</protein>
<dbReference type="InterPro" id="IPR006531">
    <property type="entry name" value="Gp5/Vgr_OB"/>
</dbReference>